<organism evidence="4 5">
    <name type="scientific">Helicobacter ibis</name>
    <dbReference type="NCBI Taxonomy" id="2962633"/>
    <lineage>
        <taxon>Bacteria</taxon>
        <taxon>Pseudomonadati</taxon>
        <taxon>Campylobacterota</taxon>
        <taxon>Epsilonproteobacteria</taxon>
        <taxon>Campylobacterales</taxon>
        <taxon>Helicobacteraceae</taxon>
        <taxon>Helicobacter</taxon>
    </lineage>
</organism>
<feature type="domain" description="Glycosyltransferase 2-like" evidence="3">
    <location>
        <begin position="4"/>
        <end position="78"/>
    </location>
</feature>
<keyword evidence="1" id="KW-0328">Glycosyltransferase</keyword>
<keyword evidence="5" id="KW-1185">Reference proteome</keyword>
<dbReference type="SUPFAM" id="SSF53448">
    <property type="entry name" value="Nucleotide-diphospho-sugar transferases"/>
    <property type="match status" value="1"/>
</dbReference>
<sequence>MNHSIIVPIYNVENYLKECLDSIINQSYKDFELILVNDGSTDNSLKIAMQYAKQDSRIIIIDKPNGGLSSARNAGLEFIKPLREKLQQALKAKTGIQTLSEVNSFNKQKKNIDINTLNKHFTFSKNLIKTDLENVNSILLQEMPNDHFIQFVDSDDMIDINATKCIRDNESELTIFQVKSTNEKGEVIKNMLSEQFHYVENYKNGMEIAHIVLQRTGYSFYFAYQGGFKAEVLNRYNLRFTHNIMHEDNDFGLILCMLSQEVKMLKDEMYIYRIREGSITSYIDKKTEIPMPKKLPPYLQKVRDKFPDLTYLKIRGAYRIYSYLIIYLNIYKFLENGGVNSWVNKSYYRLLYTWLNQYRYIIELLDENEKRDLLHILMHTNEKYLNLSQNIDKVLSQG</sequence>
<gene>
    <name evidence="4" type="ORF">PF021_04145</name>
</gene>
<evidence type="ECO:0000313" key="4">
    <source>
        <dbReference type="EMBL" id="MDA3968863.1"/>
    </source>
</evidence>
<keyword evidence="2" id="KW-0808">Transferase</keyword>
<dbReference type="EMBL" id="JAQHXR010000002">
    <property type="protein sequence ID" value="MDA3968863.1"/>
    <property type="molecule type" value="Genomic_DNA"/>
</dbReference>
<accession>A0ABT4VDU8</accession>
<dbReference type="PANTHER" id="PTHR22916:SF51">
    <property type="entry name" value="GLYCOSYLTRANSFERASE EPSH-RELATED"/>
    <property type="match status" value="1"/>
</dbReference>
<dbReference type="Gene3D" id="3.90.550.10">
    <property type="entry name" value="Spore Coat Polysaccharide Biosynthesis Protein SpsA, Chain A"/>
    <property type="match status" value="1"/>
</dbReference>
<evidence type="ECO:0000259" key="3">
    <source>
        <dbReference type="Pfam" id="PF00535"/>
    </source>
</evidence>
<dbReference type="Proteomes" id="UP001210261">
    <property type="component" value="Unassembled WGS sequence"/>
</dbReference>
<dbReference type="InterPro" id="IPR001173">
    <property type="entry name" value="Glyco_trans_2-like"/>
</dbReference>
<reference evidence="4 5" key="1">
    <citation type="submission" date="2023-01" db="EMBL/GenBank/DDBJ databases">
        <title>Description of Helicobacter ibis sp. nov. isolated from faecal droppings of black-faced ibis (Theristicus melanopis).</title>
        <authorList>
            <person name="Lopez-Cantillo M."/>
            <person name="Vidal-Veuthey B."/>
            <person name="Mella A."/>
            <person name="De La Haba R."/>
            <person name="Collado L."/>
        </authorList>
    </citation>
    <scope>NUCLEOTIDE SEQUENCE [LARGE SCALE GENOMIC DNA]</scope>
    <source>
        <strain evidence="4 5">A82</strain>
    </source>
</reference>
<comment type="caution">
    <text evidence="4">The sequence shown here is derived from an EMBL/GenBank/DDBJ whole genome shotgun (WGS) entry which is preliminary data.</text>
</comment>
<dbReference type="CDD" id="cd00761">
    <property type="entry name" value="Glyco_tranf_GTA_type"/>
    <property type="match status" value="1"/>
</dbReference>
<proteinExistence type="predicted"/>
<dbReference type="InterPro" id="IPR029044">
    <property type="entry name" value="Nucleotide-diphossugar_trans"/>
</dbReference>
<evidence type="ECO:0000313" key="5">
    <source>
        <dbReference type="Proteomes" id="UP001210261"/>
    </source>
</evidence>
<dbReference type="RefSeq" id="WP_271021158.1">
    <property type="nucleotide sequence ID" value="NZ_JAQHXR010000002.1"/>
</dbReference>
<dbReference type="PANTHER" id="PTHR22916">
    <property type="entry name" value="GLYCOSYLTRANSFERASE"/>
    <property type="match status" value="1"/>
</dbReference>
<name>A0ABT4VDU8_9HELI</name>
<evidence type="ECO:0000256" key="2">
    <source>
        <dbReference type="ARBA" id="ARBA00022679"/>
    </source>
</evidence>
<evidence type="ECO:0000256" key="1">
    <source>
        <dbReference type="ARBA" id="ARBA00022676"/>
    </source>
</evidence>
<protein>
    <submittedName>
        <fullName evidence="4">Glycosyltransferase family A protein</fullName>
    </submittedName>
</protein>
<dbReference type="Pfam" id="PF00535">
    <property type="entry name" value="Glycos_transf_2"/>
    <property type="match status" value="1"/>
</dbReference>